<dbReference type="GO" id="GO:0003700">
    <property type="term" value="F:DNA-binding transcription factor activity"/>
    <property type="evidence" value="ECO:0007669"/>
    <property type="project" value="InterPro"/>
</dbReference>
<evidence type="ECO:0000259" key="4">
    <source>
        <dbReference type="PROSITE" id="PS50888"/>
    </source>
</evidence>
<feature type="compositionally biased region" description="Polar residues" evidence="3">
    <location>
        <begin position="540"/>
        <end position="563"/>
    </location>
</feature>
<dbReference type="GO" id="GO:0006351">
    <property type="term" value="P:DNA-templated transcription"/>
    <property type="evidence" value="ECO:0007669"/>
    <property type="project" value="InterPro"/>
</dbReference>
<comment type="caution">
    <text evidence="5">The sequence shown here is derived from an EMBL/GenBank/DDBJ whole genome shotgun (WGS) entry which is preliminary data.</text>
</comment>
<dbReference type="Pfam" id="PF00010">
    <property type="entry name" value="HLH"/>
    <property type="match status" value="1"/>
</dbReference>
<dbReference type="PANTHER" id="PTHR46412:SF6">
    <property type="entry name" value="TRANSCRIPTION FACTOR BIM2"/>
    <property type="match status" value="1"/>
</dbReference>
<dbReference type="InterPro" id="IPR044295">
    <property type="entry name" value="BIM1/2/3"/>
</dbReference>
<name>A0A9Q0H9L9_9MAGN</name>
<feature type="region of interest" description="Disordered" evidence="3">
    <location>
        <begin position="217"/>
        <end position="277"/>
    </location>
</feature>
<dbReference type="PROSITE" id="PS50888">
    <property type="entry name" value="BHLH"/>
    <property type="match status" value="1"/>
</dbReference>
<dbReference type="CDD" id="cd11453">
    <property type="entry name" value="bHLH_AtBIM_like"/>
    <property type="match status" value="1"/>
</dbReference>
<dbReference type="InterPro" id="IPR011598">
    <property type="entry name" value="bHLH_dom"/>
</dbReference>
<feature type="domain" description="BHLH" evidence="4">
    <location>
        <begin position="261"/>
        <end position="311"/>
    </location>
</feature>
<dbReference type="EMBL" id="JAMYWD010000009">
    <property type="protein sequence ID" value="KAJ4961815.1"/>
    <property type="molecule type" value="Genomic_DNA"/>
</dbReference>
<feature type="compositionally biased region" description="Polar residues" evidence="3">
    <location>
        <begin position="100"/>
        <end position="109"/>
    </location>
</feature>
<keyword evidence="1" id="KW-0805">Transcription regulation</keyword>
<protein>
    <recommendedName>
        <fullName evidence="4">BHLH domain-containing protein</fullName>
    </recommendedName>
</protein>
<dbReference type="Gene3D" id="4.10.280.10">
    <property type="entry name" value="Helix-loop-helix DNA-binding domain"/>
    <property type="match status" value="1"/>
</dbReference>
<feature type="region of interest" description="Disordered" evidence="3">
    <location>
        <begin position="540"/>
        <end position="570"/>
    </location>
</feature>
<proteinExistence type="predicted"/>
<evidence type="ECO:0000256" key="2">
    <source>
        <dbReference type="ARBA" id="ARBA00023163"/>
    </source>
</evidence>
<feature type="compositionally biased region" description="Basic and acidic residues" evidence="3">
    <location>
        <begin position="245"/>
        <end position="255"/>
    </location>
</feature>
<feature type="region of interest" description="Disordered" evidence="3">
    <location>
        <begin position="100"/>
        <end position="125"/>
    </location>
</feature>
<feature type="compositionally biased region" description="Basic and acidic residues" evidence="3">
    <location>
        <begin position="112"/>
        <end position="125"/>
    </location>
</feature>
<reference evidence="5" key="1">
    <citation type="journal article" date="2023" name="Plant J.">
        <title>The genome of the king protea, Protea cynaroides.</title>
        <authorList>
            <person name="Chang J."/>
            <person name="Duong T.A."/>
            <person name="Schoeman C."/>
            <person name="Ma X."/>
            <person name="Roodt D."/>
            <person name="Barker N."/>
            <person name="Li Z."/>
            <person name="Van de Peer Y."/>
            <person name="Mizrachi E."/>
        </authorList>
    </citation>
    <scope>NUCLEOTIDE SEQUENCE</scope>
    <source>
        <tissue evidence="5">Young leaves</tissue>
    </source>
</reference>
<dbReference type="SUPFAM" id="SSF47459">
    <property type="entry name" value="HLH, helix-loop-helix DNA-binding domain"/>
    <property type="match status" value="1"/>
</dbReference>
<organism evidence="5 6">
    <name type="scientific">Protea cynaroides</name>
    <dbReference type="NCBI Taxonomy" id="273540"/>
    <lineage>
        <taxon>Eukaryota</taxon>
        <taxon>Viridiplantae</taxon>
        <taxon>Streptophyta</taxon>
        <taxon>Embryophyta</taxon>
        <taxon>Tracheophyta</taxon>
        <taxon>Spermatophyta</taxon>
        <taxon>Magnoliopsida</taxon>
        <taxon>Proteales</taxon>
        <taxon>Proteaceae</taxon>
        <taxon>Protea</taxon>
    </lineage>
</organism>
<keyword evidence="2" id="KW-0804">Transcription</keyword>
<dbReference type="OrthoDB" id="690068at2759"/>
<dbReference type="GO" id="GO:0046983">
    <property type="term" value="F:protein dimerization activity"/>
    <property type="evidence" value="ECO:0007669"/>
    <property type="project" value="InterPro"/>
</dbReference>
<dbReference type="PANTHER" id="PTHR46412">
    <property type="entry name" value="BES1-INTERACTING MYC-LIKE PROTEIN"/>
    <property type="match status" value="1"/>
</dbReference>
<dbReference type="SMART" id="SM00353">
    <property type="entry name" value="HLH"/>
    <property type="match status" value="1"/>
</dbReference>
<evidence type="ECO:0000256" key="1">
    <source>
        <dbReference type="ARBA" id="ARBA00023015"/>
    </source>
</evidence>
<gene>
    <name evidence="5" type="ORF">NE237_021725</name>
</gene>
<feature type="compositionally biased region" description="Basic and acidic residues" evidence="3">
    <location>
        <begin position="267"/>
        <end position="277"/>
    </location>
</feature>
<dbReference type="AlphaFoldDB" id="A0A9Q0H9L9"/>
<evidence type="ECO:0000313" key="6">
    <source>
        <dbReference type="Proteomes" id="UP001141806"/>
    </source>
</evidence>
<keyword evidence="6" id="KW-1185">Reference proteome</keyword>
<dbReference type="InterPro" id="IPR036638">
    <property type="entry name" value="HLH_DNA-bd_sf"/>
</dbReference>
<evidence type="ECO:0000256" key="3">
    <source>
        <dbReference type="SAM" id="MobiDB-lite"/>
    </source>
</evidence>
<accession>A0A9Q0H9L9</accession>
<sequence>MELPQPRPFGTEGKKLTREFLPLYGHLSFQHQDPTPTSGIHLKTHDFLQPLERTGKNEEAKGENKMENVMKAATVIGKLPPSSTALLDNVLPGGTGTNFSTSHIPNFSQRVPKPETGEYSTERNEEVSKANSDCSFYSNGGAFTLWREPLVKENGTTHKDNAGEKHIIKEPAEKFGPWSSERASRSLFIHRDSFSSRASSKPAGQKNQSFMEMMMKSSRVPHEEEEDDDEEFVVRSDGPSQKGDLTVKIDSKSTADQKPVTPRSKHSATEQRRRSKINDRFQILRELVPHSDQKRDKASFLLEVIEHIQRLQEKVHKYEQLYPGWNPEPTKLTPWRNSHGPGESMIDHSRAMNGPGESMIDPSRAMNGPGPGLMFAGKFDDNNAVISPTMLPNAQNVVESELSTGAAYRQMDHHPGLANKSVPLPIPMQPTMFTSVGQSCVLAQLPLRPMSDAENMSTQPQSRLWQNKPSCMTTGNTPNEQEDLTVEGGTINISSVYSERLLNSLTQALQSAGVDLSQASISVQIDLGKRAINRLANMTASAKDQEDPSGNQGIAHSTIASSGEDSDRAQKRGFHKDFEKLLCLEGFLSDVKLLSVITVYLHSSMEYIVEKIVYDSAPTEFYSLKAHNSHDFFSTRNLTAVSTADGSGYLATKASLPWNLELTHENGLKQRGTWDHALVGWGSQVVIHTTKDPEELATVASTEARRLLLGSVREAVLDH</sequence>
<evidence type="ECO:0000313" key="5">
    <source>
        <dbReference type="EMBL" id="KAJ4961815.1"/>
    </source>
</evidence>
<dbReference type="Proteomes" id="UP001141806">
    <property type="component" value="Unassembled WGS sequence"/>
</dbReference>